<dbReference type="EMBL" id="GBXM01050633">
    <property type="protein sequence ID" value="JAH57944.1"/>
    <property type="molecule type" value="Transcribed_RNA"/>
</dbReference>
<dbReference type="AlphaFoldDB" id="A0A0E9TW96"/>
<proteinExistence type="predicted"/>
<organism evidence="1">
    <name type="scientific">Anguilla anguilla</name>
    <name type="common">European freshwater eel</name>
    <name type="synonym">Muraena anguilla</name>
    <dbReference type="NCBI Taxonomy" id="7936"/>
    <lineage>
        <taxon>Eukaryota</taxon>
        <taxon>Metazoa</taxon>
        <taxon>Chordata</taxon>
        <taxon>Craniata</taxon>
        <taxon>Vertebrata</taxon>
        <taxon>Euteleostomi</taxon>
        <taxon>Actinopterygii</taxon>
        <taxon>Neopterygii</taxon>
        <taxon>Teleostei</taxon>
        <taxon>Anguilliformes</taxon>
        <taxon>Anguillidae</taxon>
        <taxon>Anguilla</taxon>
    </lineage>
</organism>
<evidence type="ECO:0000313" key="1">
    <source>
        <dbReference type="EMBL" id="JAH57944.1"/>
    </source>
</evidence>
<reference evidence="1" key="2">
    <citation type="journal article" date="2015" name="Fish Shellfish Immunol.">
        <title>Early steps in the European eel (Anguilla anguilla)-Vibrio vulnificus interaction in the gills: Role of the RtxA13 toxin.</title>
        <authorList>
            <person name="Callol A."/>
            <person name="Pajuelo D."/>
            <person name="Ebbesson L."/>
            <person name="Teles M."/>
            <person name="MacKenzie S."/>
            <person name="Amaro C."/>
        </authorList>
    </citation>
    <scope>NUCLEOTIDE SEQUENCE</scope>
</reference>
<reference evidence="1" key="1">
    <citation type="submission" date="2014-11" db="EMBL/GenBank/DDBJ databases">
        <authorList>
            <person name="Amaro Gonzalez C."/>
        </authorList>
    </citation>
    <scope>NUCLEOTIDE SEQUENCE</scope>
</reference>
<protein>
    <submittedName>
        <fullName evidence="1">Uncharacterized protein</fullName>
    </submittedName>
</protein>
<accession>A0A0E9TW96</accession>
<name>A0A0E9TW96_ANGAN</name>
<sequence length="48" mass="5335">MMRFFRTRTENIIPTGQHILSCMLKGELIGGLDIVKESVRRAGTSSPS</sequence>